<dbReference type="AlphaFoldDB" id="A0AAW7PNR1"/>
<dbReference type="InterPro" id="IPR011204">
    <property type="entry name" value="Virulence_RhuM-like"/>
</dbReference>
<evidence type="ECO:0000313" key="3">
    <source>
        <dbReference type="Proteomes" id="UP001171529"/>
    </source>
</evidence>
<sequence>MNDTQIIIYQSDDGKTKIETRLENETLWLNQSQIAEVFQVDRSGITKHINNIFKDGELDEKSNVQIVHIGGSDKPVKFYKLEVIMAVGYRVRSNQGTKFRNWATTVLKEYLVKGFTMNDELLKEAGGGKYFEELLARIRDIRSSEKVFYRKILDIYETSVDYDPNTEISEEFFKTVQNKMHFAAHGHTAAEIIFQRADAEKQNMGLTTFKGEKPNKKEIQIAKNYLNEDELNILNRIVVAYLEFAELQALNRKPMYMKDWIVKLDDFLKMSGRELLESKGIRSHTQAINKAKDEYEKFKQKTKDELSRIEKDFVKYIDKTGKALKDKK</sequence>
<organism evidence="2 3">
    <name type="scientific">Aliarcobacter butzleri</name>
    <dbReference type="NCBI Taxonomy" id="28197"/>
    <lineage>
        <taxon>Bacteria</taxon>
        <taxon>Pseudomonadati</taxon>
        <taxon>Campylobacterota</taxon>
        <taxon>Epsilonproteobacteria</taxon>
        <taxon>Campylobacterales</taxon>
        <taxon>Arcobacteraceae</taxon>
        <taxon>Aliarcobacter</taxon>
    </lineage>
</organism>
<comment type="caution">
    <text evidence="2">The sequence shown here is derived from an EMBL/GenBank/DDBJ whole genome shotgun (WGS) entry which is preliminary data.</text>
</comment>
<dbReference type="PIRSF" id="PIRSF015268">
    <property type="entry name" value="Virulence_RhuM"/>
    <property type="match status" value="1"/>
</dbReference>
<evidence type="ECO:0000256" key="1">
    <source>
        <dbReference type="SAM" id="Coils"/>
    </source>
</evidence>
<name>A0AAW7PNR1_9BACT</name>
<dbReference type="Proteomes" id="UP001171529">
    <property type="component" value="Unassembled WGS sequence"/>
</dbReference>
<gene>
    <name evidence="2" type="ORF">O8C91_01730</name>
</gene>
<evidence type="ECO:0000313" key="2">
    <source>
        <dbReference type="EMBL" id="MDN5062902.1"/>
    </source>
</evidence>
<reference evidence="2" key="1">
    <citation type="submission" date="2022-12" db="EMBL/GenBank/DDBJ databases">
        <authorList>
            <person name="Uljanovas D."/>
        </authorList>
    </citation>
    <scope>NUCLEOTIDE SEQUENCE</scope>
    <source>
        <strain evidence="2">RCM39</strain>
    </source>
</reference>
<dbReference type="Pfam" id="PF13310">
    <property type="entry name" value="Virulence_RhuM"/>
    <property type="match status" value="1"/>
</dbReference>
<reference evidence="2" key="2">
    <citation type="journal article" date="2023" name="Microorganisms">
        <title>Genomic Characterization of Arcobacter butzleri Strains Isolated from Various Sources in Lithuania.</title>
        <authorList>
            <person name="Uljanovas D."/>
            <person name="Golz G."/>
            <person name="Fleischmann S."/>
            <person name="Kudirkiene E."/>
            <person name="Kasetiene N."/>
            <person name="Grineviciene A."/>
            <person name="Tamuleviciene E."/>
            <person name="Aksomaitiene J."/>
            <person name="Alter T."/>
            <person name="Malakauskas M."/>
        </authorList>
    </citation>
    <scope>NUCLEOTIDE SEQUENCE</scope>
    <source>
        <strain evidence="2">RCM39</strain>
    </source>
</reference>
<dbReference type="EMBL" id="JAPZDC010000001">
    <property type="protein sequence ID" value="MDN5062902.1"/>
    <property type="molecule type" value="Genomic_DNA"/>
</dbReference>
<keyword evidence="1" id="KW-0175">Coiled coil</keyword>
<dbReference type="RefSeq" id="WP_152058651.1">
    <property type="nucleotide sequence ID" value="NZ_CABVSS010000008.1"/>
</dbReference>
<dbReference type="PANTHER" id="PTHR35810:SF1">
    <property type="entry name" value="CYTOPLASMIC PROTEIN"/>
    <property type="match status" value="1"/>
</dbReference>
<accession>A0AAW7PNR1</accession>
<protein>
    <submittedName>
        <fullName evidence="2">Virulence RhuM family protein</fullName>
    </submittedName>
</protein>
<dbReference type="PANTHER" id="PTHR35810">
    <property type="entry name" value="CYTOPLASMIC PROTEIN-RELATED"/>
    <property type="match status" value="1"/>
</dbReference>
<proteinExistence type="predicted"/>
<feature type="coiled-coil region" evidence="1">
    <location>
        <begin position="281"/>
        <end position="312"/>
    </location>
</feature>